<evidence type="ECO:0000313" key="1">
    <source>
        <dbReference type="EMBL" id="MUV14032.1"/>
    </source>
</evidence>
<comment type="caution">
    <text evidence="1">The sequence shown here is derived from an EMBL/GenBank/DDBJ whole genome shotgun (WGS) entry which is preliminary data.</text>
</comment>
<dbReference type="RefSeq" id="WP_156641362.1">
    <property type="nucleotide sequence ID" value="NZ_WOXT01000002.1"/>
</dbReference>
<accession>A0A7C9HLW7</accession>
<proteinExistence type="predicted"/>
<name>A0A7C9HLW7_9GAMM</name>
<dbReference type="EMBL" id="WOXT01000002">
    <property type="protein sequence ID" value="MUV14032.1"/>
    <property type="molecule type" value="Genomic_DNA"/>
</dbReference>
<dbReference type="Proteomes" id="UP000479692">
    <property type="component" value="Unassembled WGS sequence"/>
</dbReference>
<keyword evidence="2" id="KW-1185">Reference proteome</keyword>
<dbReference type="AlphaFoldDB" id="A0A7C9HLW7"/>
<gene>
    <name evidence="1" type="ORF">GN331_07395</name>
</gene>
<protein>
    <submittedName>
        <fullName evidence="1">Uncharacterized protein</fullName>
    </submittedName>
</protein>
<organism evidence="1 2">
    <name type="scientific">Noviluteimonas gilva</name>
    <dbReference type="NCBI Taxonomy" id="2682097"/>
    <lineage>
        <taxon>Bacteria</taxon>
        <taxon>Pseudomonadati</taxon>
        <taxon>Pseudomonadota</taxon>
        <taxon>Gammaproteobacteria</taxon>
        <taxon>Lysobacterales</taxon>
        <taxon>Lysobacteraceae</taxon>
        <taxon>Noviluteimonas</taxon>
    </lineage>
</organism>
<reference evidence="1 2" key="1">
    <citation type="submission" date="2019-12" db="EMBL/GenBank/DDBJ databases">
        <authorList>
            <person name="Xu J."/>
        </authorList>
    </citation>
    <scope>NUCLEOTIDE SEQUENCE [LARGE SCALE GENOMIC DNA]</scope>
    <source>
        <strain evidence="1 2">HX-5-24</strain>
    </source>
</reference>
<evidence type="ECO:0000313" key="2">
    <source>
        <dbReference type="Proteomes" id="UP000479692"/>
    </source>
</evidence>
<sequence length="93" mass="10366">MPNRPAGGSVSSKRQISYIVASDVNHRDGIGLETYVDGELVMEIFRDDSEQRTYVTLFADAIDFGVLEASIEEFKTRIDQSYIEQPNGSSTCQ</sequence>